<feature type="compositionally biased region" description="Polar residues" evidence="17">
    <location>
        <begin position="744"/>
        <end position="757"/>
    </location>
</feature>
<dbReference type="PRINTS" id="PR01176">
    <property type="entry name" value="GABABRECEPTR"/>
</dbReference>
<evidence type="ECO:0000256" key="15">
    <source>
        <dbReference type="ARBA" id="ARBA00023257"/>
    </source>
</evidence>
<evidence type="ECO:0000256" key="18">
    <source>
        <dbReference type="SAM" id="Phobius"/>
    </source>
</evidence>
<feature type="transmembrane region" description="Helical" evidence="18">
    <location>
        <begin position="526"/>
        <end position="551"/>
    </location>
</feature>
<dbReference type="EMBL" id="JAIZAY010000007">
    <property type="protein sequence ID" value="KAJ8038503.1"/>
    <property type="molecule type" value="Genomic_DNA"/>
</dbReference>
<dbReference type="GO" id="GO:0004965">
    <property type="term" value="F:G protein-coupled GABA receptor activity"/>
    <property type="evidence" value="ECO:0007669"/>
    <property type="project" value="InterPro"/>
</dbReference>
<feature type="transmembrane region" description="Helical" evidence="18">
    <location>
        <begin position="687"/>
        <end position="705"/>
    </location>
</feature>
<sequence>MYAFHYTPVLVFACILIFGHCTTNHGNNPLYEVDEDGRIILNFGAIFPMTGKSWAGGQGCKPAVEMALKDVNERSDILPGYKLKMVWNDSECNPGLGTNLFYNLLYTPPIKIMMLTGCSAASTPVAEAAHMWNLNVLAWGASSPALSNRERFPTFFRTHPSATLHNPTRIRLCKEWNWTKISVIQEMQEVFTSTSEDLEKEVAKANMTITARASFQTEPKTAVGNLIAQDARIIVGVFYEGFARRIFCEVYNKGFYGPNRVWFLIGWYPDNWYKKQDSNINCTGDNLKEALEGHITTEGMMLKPDDSPSISNMTSERFKERMAAEIKGDESLVSGYPESPLAYDAVWALSLALNNTMNRLAPRNLRLEDYTYNNEEIANEIYMSLNSSNFEGLSGPVAFTSTGDRLAWTQIEQMRDGVYHKIGYYSYSTDNLTMVNTTEEIWPNGIPKDGVETIYQMKHISKSWYISACILASLTIIAAFFCIIFNFHFQHTSYIQCSQCHINSITAIGCIISLVCVFLLGLDGQYVSITVFPKICHAISWLLSIGFSLGYGSMFSKIVMMHSLVTQEKTDEDGRRKRKKVSVQNVKSWKMYVTIVVILVLNVIFQLVWQVIDPMSRKVVTFPESQTVNDVQTIPRLEHCEADSLPVFLGIGYGVNGLLLIFGLFLAYETRNMSVREINDSRLVGMAIYNVAVLGIITAPVTLIIKDQENAVFGFSSLTIIFCSAITLALIFVPKVLEISQNPRGTYNKSIHGQTTPSREDEQKHSKLSAENEEIKRQLKQREERIRTLTELIAEHSKSLPKKNNFLQSPPNKQRTNLNGPSNALAPPAISVTEDSAYISMATSSSVIVPPPPKSTNIRRASGISEDELSETYI</sequence>
<feature type="region of interest" description="Disordered" evidence="17">
    <location>
        <begin position="850"/>
        <end position="874"/>
    </location>
</feature>
<evidence type="ECO:0000256" key="9">
    <source>
        <dbReference type="ARBA" id="ARBA00023054"/>
    </source>
</evidence>
<evidence type="ECO:0000256" key="13">
    <source>
        <dbReference type="ARBA" id="ARBA00023180"/>
    </source>
</evidence>
<feature type="domain" description="G-protein coupled receptors family 3 profile" evidence="20">
    <location>
        <begin position="535"/>
        <end position="743"/>
    </location>
</feature>
<reference evidence="21" key="1">
    <citation type="submission" date="2021-10" db="EMBL/GenBank/DDBJ databases">
        <title>Tropical sea cucumber genome reveals ecological adaptation and Cuvierian tubules defense mechanism.</title>
        <authorList>
            <person name="Chen T."/>
        </authorList>
    </citation>
    <scope>NUCLEOTIDE SEQUENCE</scope>
    <source>
        <strain evidence="21">Nanhai2018</strain>
        <tissue evidence="21">Muscle</tissue>
    </source>
</reference>
<keyword evidence="11" id="KW-1015">Disulfide bond</keyword>
<evidence type="ECO:0000256" key="5">
    <source>
        <dbReference type="ARBA" id="ARBA00022729"/>
    </source>
</evidence>
<evidence type="ECO:0000256" key="16">
    <source>
        <dbReference type="ARBA" id="ARBA00034104"/>
    </source>
</evidence>
<keyword evidence="8" id="KW-0297">G-protein coupled receptor</keyword>
<feature type="transmembrane region" description="Helical" evidence="18">
    <location>
        <begin position="589"/>
        <end position="612"/>
    </location>
</feature>
<evidence type="ECO:0000256" key="19">
    <source>
        <dbReference type="SAM" id="SignalP"/>
    </source>
</evidence>
<keyword evidence="12 21" id="KW-0675">Receptor</keyword>
<evidence type="ECO:0000256" key="4">
    <source>
        <dbReference type="ARBA" id="ARBA00022692"/>
    </source>
</evidence>
<dbReference type="InterPro" id="IPR017978">
    <property type="entry name" value="GPCR_3_C"/>
</dbReference>
<evidence type="ECO:0000256" key="8">
    <source>
        <dbReference type="ARBA" id="ARBA00023040"/>
    </source>
</evidence>
<evidence type="ECO:0000256" key="6">
    <source>
        <dbReference type="ARBA" id="ARBA00022989"/>
    </source>
</evidence>
<evidence type="ECO:0000313" key="22">
    <source>
        <dbReference type="Proteomes" id="UP001152320"/>
    </source>
</evidence>
<gene>
    <name evidence="21" type="ORF">HOLleu_15947</name>
</gene>
<keyword evidence="6 18" id="KW-1133">Transmembrane helix</keyword>
<name>A0A9Q1HAJ2_HOLLE</name>
<evidence type="ECO:0000256" key="11">
    <source>
        <dbReference type="ARBA" id="ARBA00023157"/>
    </source>
</evidence>
<keyword evidence="2" id="KW-1003">Cell membrane</keyword>
<comment type="similarity">
    <text evidence="1">Belongs to the G-protein coupled receptor 3 family. GABA-B receptor subfamily.</text>
</comment>
<evidence type="ECO:0000256" key="12">
    <source>
        <dbReference type="ARBA" id="ARBA00023170"/>
    </source>
</evidence>
<dbReference type="CDD" id="cd06366">
    <property type="entry name" value="PBP1_GABAb_receptor"/>
    <property type="match status" value="1"/>
</dbReference>
<keyword evidence="14" id="KW-0807">Transducer</keyword>
<evidence type="ECO:0000256" key="3">
    <source>
        <dbReference type="ARBA" id="ARBA00022553"/>
    </source>
</evidence>
<feature type="region of interest" description="Disordered" evidence="17">
    <location>
        <begin position="744"/>
        <end position="774"/>
    </location>
</feature>
<dbReference type="PRINTS" id="PR01177">
    <property type="entry name" value="GABAB1RECPTR"/>
</dbReference>
<feature type="signal peptide" evidence="19">
    <location>
        <begin position="1"/>
        <end position="23"/>
    </location>
</feature>
<dbReference type="InterPro" id="IPR028082">
    <property type="entry name" value="Peripla_BP_I"/>
</dbReference>
<accession>A0A9Q1HAJ2</accession>
<keyword evidence="9" id="KW-0175">Coiled coil</keyword>
<feature type="transmembrane region" description="Helical" evidence="18">
    <location>
        <begin position="645"/>
        <end position="667"/>
    </location>
</feature>
<comment type="caution">
    <text evidence="21">The sequence shown here is derived from an EMBL/GenBank/DDBJ whole genome shotgun (WGS) entry which is preliminary data.</text>
</comment>
<dbReference type="Pfam" id="PF00003">
    <property type="entry name" value="7tm_3"/>
    <property type="match status" value="1"/>
</dbReference>
<keyword evidence="5 19" id="KW-0732">Signal</keyword>
<keyword evidence="13" id="KW-0325">Glycoprotein</keyword>
<evidence type="ECO:0000259" key="20">
    <source>
        <dbReference type="PROSITE" id="PS50259"/>
    </source>
</evidence>
<keyword evidence="22" id="KW-1185">Reference proteome</keyword>
<dbReference type="Pfam" id="PF01094">
    <property type="entry name" value="ANF_receptor"/>
    <property type="match status" value="1"/>
</dbReference>
<keyword evidence="3" id="KW-0597">Phosphoprotein</keyword>
<dbReference type="PANTHER" id="PTHR10519:SF77">
    <property type="entry name" value="GAMMA-AMINOBUTYRIC ACID TYPE B RECEPTOR SUBUNIT 1"/>
    <property type="match status" value="1"/>
</dbReference>
<feature type="transmembrane region" description="Helical" evidence="18">
    <location>
        <begin position="711"/>
        <end position="733"/>
    </location>
</feature>
<dbReference type="InterPro" id="IPR002455">
    <property type="entry name" value="GPCR3_GABA-B"/>
</dbReference>
<comment type="subcellular location">
    <subcellularLocation>
        <location evidence="16">Postsynaptic cell membrane</location>
        <topology evidence="16">Multi-pass membrane protein</topology>
    </subcellularLocation>
</comment>
<evidence type="ECO:0000256" key="10">
    <source>
        <dbReference type="ARBA" id="ARBA00023136"/>
    </source>
</evidence>
<dbReference type="SUPFAM" id="SSF53822">
    <property type="entry name" value="Periplasmic binding protein-like I"/>
    <property type="match status" value="1"/>
</dbReference>
<organism evidence="21 22">
    <name type="scientific">Holothuria leucospilota</name>
    <name type="common">Black long sea cucumber</name>
    <name type="synonym">Mertensiothuria leucospilota</name>
    <dbReference type="NCBI Taxonomy" id="206669"/>
    <lineage>
        <taxon>Eukaryota</taxon>
        <taxon>Metazoa</taxon>
        <taxon>Echinodermata</taxon>
        <taxon>Eleutherozoa</taxon>
        <taxon>Echinozoa</taxon>
        <taxon>Holothuroidea</taxon>
        <taxon>Aspidochirotacea</taxon>
        <taxon>Aspidochirotida</taxon>
        <taxon>Holothuriidae</taxon>
        <taxon>Holothuria</taxon>
    </lineage>
</organism>
<keyword evidence="15" id="KW-0628">Postsynaptic cell membrane</keyword>
<evidence type="ECO:0000256" key="17">
    <source>
        <dbReference type="SAM" id="MobiDB-lite"/>
    </source>
</evidence>
<evidence type="ECO:0000256" key="1">
    <source>
        <dbReference type="ARBA" id="ARBA00008991"/>
    </source>
</evidence>
<dbReference type="AlphaFoldDB" id="A0A9Q1HAJ2"/>
<dbReference type="Gene3D" id="3.40.50.2300">
    <property type="match status" value="2"/>
</dbReference>
<evidence type="ECO:0000256" key="7">
    <source>
        <dbReference type="ARBA" id="ARBA00023018"/>
    </source>
</evidence>
<dbReference type="GO" id="GO:0038039">
    <property type="term" value="C:G protein-coupled receptor heterodimeric complex"/>
    <property type="evidence" value="ECO:0007669"/>
    <property type="project" value="TreeGrafter"/>
</dbReference>
<feature type="compositionally biased region" description="Acidic residues" evidence="17">
    <location>
        <begin position="865"/>
        <end position="874"/>
    </location>
</feature>
<dbReference type="InterPro" id="IPR001828">
    <property type="entry name" value="ANF_lig-bd_rcpt"/>
</dbReference>
<feature type="compositionally biased region" description="Basic and acidic residues" evidence="17">
    <location>
        <begin position="758"/>
        <end position="774"/>
    </location>
</feature>
<feature type="transmembrane region" description="Helical" evidence="18">
    <location>
        <begin position="501"/>
        <end position="520"/>
    </location>
</feature>
<evidence type="ECO:0000256" key="2">
    <source>
        <dbReference type="ARBA" id="ARBA00022475"/>
    </source>
</evidence>
<dbReference type="OrthoDB" id="17569at2759"/>
<feature type="transmembrane region" description="Helical" evidence="18">
    <location>
        <begin position="464"/>
        <end position="489"/>
    </location>
</feature>
<dbReference type="PROSITE" id="PS50259">
    <property type="entry name" value="G_PROTEIN_RECEP_F3_4"/>
    <property type="match status" value="1"/>
</dbReference>
<keyword evidence="7" id="KW-0770">Synapse</keyword>
<dbReference type="Proteomes" id="UP001152320">
    <property type="component" value="Chromosome 7"/>
</dbReference>
<dbReference type="FunFam" id="3.40.50.2300:FF:000072">
    <property type="entry name" value="Gamma-aminobutyric acid type B receptor subunit 2"/>
    <property type="match status" value="2"/>
</dbReference>
<dbReference type="GO" id="GO:0045211">
    <property type="term" value="C:postsynaptic membrane"/>
    <property type="evidence" value="ECO:0007669"/>
    <property type="project" value="UniProtKB-SubCell"/>
</dbReference>
<proteinExistence type="inferred from homology"/>
<feature type="region of interest" description="Disordered" evidence="17">
    <location>
        <begin position="800"/>
        <end position="822"/>
    </location>
</feature>
<keyword evidence="10 18" id="KW-0472">Membrane</keyword>
<feature type="compositionally biased region" description="Polar residues" evidence="17">
    <location>
        <begin position="805"/>
        <end position="822"/>
    </location>
</feature>
<dbReference type="PANTHER" id="PTHR10519">
    <property type="entry name" value="GABA-B RECEPTOR"/>
    <property type="match status" value="1"/>
</dbReference>
<keyword evidence="4 18" id="KW-0812">Transmembrane</keyword>
<evidence type="ECO:0000313" key="21">
    <source>
        <dbReference type="EMBL" id="KAJ8038503.1"/>
    </source>
</evidence>
<protein>
    <submittedName>
        <fullName evidence="21">Gamma-aminobutyric acid type B receptor subunit 1</fullName>
    </submittedName>
</protein>
<feature type="chain" id="PRO_5040475985" evidence="19">
    <location>
        <begin position="24"/>
        <end position="874"/>
    </location>
</feature>
<dbReference type="GO" id="GO:0007214">
    <property type="term" value="P:gamma-aminobutyric acid signaling pathway"/>
    <property type="evidence" value="ECO:0007669"/>
    <property type="project" value="TreeGrafter"/>
</dbReference>
<evidence type="ECO:0000256" key="14">
    <source>
        <dbReference type="ARBA" id="ARBA00023224"/>
    </source>
</evidence>